<reference evidence="2" key="1">
    <citation type="journal article" date="2021" name="Proc. Natl. Acad. Sci. U.S.A.">
        <title>A Catalog of Tens of Thousands of Viruses from Human Metagenomes Reveals Hidden Associations with Chronic Diseases.</title>
        <authorList>
            <person name="Tisza M.J."/>
            <person name="Buck C.B."/>
        </authorList>
    </citation>
    <scope>NUCLEOTIDE SEQUENCE</scope>
    <source>
        <strain evidence="2">Ctvdw32</strain>
    </source>
</reference>
<sequence length="46" mass="5291">MAKTERLYIRLTPELKEKIQAAAEAEGRSISNYIERLITQALEREG</sequence>
<feature type="domain" description="Ribbon-helix-helix protein CopG" evidence="1">
    <location>
        <begin position="6"/>
        <end position="45"/>
    </location>
</feature>
<dbReference type="Pfam" id="PF01402">
    <property type="entry name" value="RHH_1"/>
    <property type="match status" value="1"/>
</dbReference>
<dbReference type="GO" id="GO:0006355">
    <property type="term" value="P:regulation of DNA-templated transcription"/>
    <property type="evidence" value="ECO:0007669"/>
    <property type="project" value="InterPro"/>
</dbReference>
<protein>
    <submittedName>
        <fullName evidence="2">CopG-like protein</fullName>
    </submittedName>
</protein>
<dbReference type="InterPro" id="IPR013321">
    <property type="entry name" value="Arc_rbn_hlx_hlx"/>
</dbReference>
<dbReference type="InterPro" id="IPR002145">
    <property type="entry name" value="CopG"/>
</dbReference>
<organism evidence="2">
    <name type="scientific">Siphoviridae sp. ctvdw32</name>
    <dbReference type="NCBI Taxonomy" id="2825723"/>
    <lineage>
        <taxon>Viruses</taxon>
        <taxon>Duplodnaviria</taxon>
        <taxon>Heunggongvirae</taxon>
        <taxon>Uroviricota</taxon>
        <taxon>Caudoviricetes</taxon>
    </lineage>
</organism>
<dbReference type="InterPro" id="IPR010985">
    <property type="entry name" value="Ribbon_hlx_hlx"/>
</dbReference>
<proteinExistence type="predicted"/>
<dbReference type="EMBL" id="BK015621">
    <property type="protein sequence ID" value="DAE16343.1"/>
    <property type="molecule type" value="Genomic_DNA"/>
</dbReference>
<name>A0A8S5QAG7_9CAUD</name>
<dbReference type="Gene3D" id="1.10.1220.10">
    <property type="entry name" value="Met repressor-like"/>
    <property type="match status" value="1"/>
</dbReference>
<accession>A0A8S5QAG7</accession>
<evidence type="ECO:0000259" key="1">
    <source>
        <dbReference type="Pfam" id="PF01402"/>
    </source>
</evidence>
<dbReference type="SUPFAM" id="SSF47598">
    <property type="entry name" value="Ribbon-helix-helix"/>
    <property type="match status" value="1"/>
</dbReference>
<evidence type="ECO:0000313" key="2">
    <source>
        <dbReference type="EMBL" id="DAE16343.1"/>
    </source>
</evidence>